<feature type="compositionally biased region" description="Low complexity" evidence="1">
    <location>
        <begin position="78"/>
        <end position="102"/>
    </location>
</feature>
<dbReference type="Proteomes" id="UP001500390">
    <property type="component" value="Unassembled WGS sequence"/>
</dbReference>
<dbReference type="EMBL" id="BAABFX010000037">
    <property type="protein sequence ID" value="GAA4399762.1"/>
    <property type="molecule type" value="Genomic_DNA"/>
</dbReference>
<keyword evidence="2" id="KW-0812">Transmembrane</keyword>
<evidence type="ECO:0000256" key="1">
    <source>
        <dbReference type="SAM" id="MobiDB-lite"/>
    </source>
</evidence>
<keyword evidence="2" id="KW-0472">Membrane</keyword>
<name>A0ABP8K3P7_9MICO</name>
<accession>A0ABP8K3P7</accession>
<keyword evidence="5" id="KW-1185">Reference proteome</keyword>
<dbReference type="Pfam" id="PF10648">
    <property type="entry name" value="Gmad2"/>
    <property type="match status" value="1"/>
</dbReference>
<sequence length="370" mass="39192">MSTDERLAQALREALDERAARLEPGDRLEEILRRSDPARRGHSLRWWMPLAAAAAVLAVVSGLWIGRFERPEPLPGGSESPLPTASASPTPSTGPATGVPSPSASPTPSSPSPTSPTTSASPVALPVYYLAPIGDDARVARLYREWLTVPGVTRESDDAARARAAVGLAMTATPAGTDGYLRTWDGVDLVDLAATDDRITITLSGPGGSGFPEDTERVSVQQLVWTAQAAVGRGQIPVRFAISDGSTAMFGSQPVDRTYNRPASRDEYWEDLAPIWVTSPTRGQVLPPGEVTVTGEASVFEATVSWQLLREGALVDDGFTNASIGAPGRGTYEIELGTLSPGEYAIRVFETSAEDGTTVSAETTMPFTVR</sequence>
<gene>
    <name evidence="4" type="ORF">GCM10023153_26230</name>
</gene>
<evidence type="ECO:0000313" key="4">
    <source>
        <dbReference type="EMBL" id="GAA4399762.1"/>
    </source>
</evidence>
<evidence type="ECO:0000256" key="2">
    <source>
        <dbReference type="SAM" id="Phobius"/>
    </source>
</evidence>
<feature type="compositionally biased region" description="Pro residues" evidence="1">
    <location>
        <begin position="103"/>
        <end position="114"/>
    </location>
</feature>
<protein>
    <recommendedName>
        <fullName evidence="3">Bacterial spore germination immunoglobulin-like domain-containing protein</fullName>
    </recommendedName>
</protein>
<proteinExistence type="predicted"/>
<evidence type="ECO:0000313" key="5">
    <source>
        <dbReference type="Proteomes" id="UP001500390"/>
    </source>
</evidence>
<feature type="domain" description="Bacterial spore germination immunoglobulin-like" evidence="3">
    <location>
        <begin position="275"/>
        <end position="356"/>
    </location>
</feature>
<dbReference type="RefSeq" id="WP_159898639.1">
    <property type="nucleotide sequence ID" value="NZ_BAABFX010000037.1"/>
</dbReference>
<comment type="caution">
    <text evidence="4">The sequence shown here is derived from an EMBL/GenBank/DDBJ whole genome shotgun (WGS) entry which is preliminary data.</text>
</comment>
<reference evidence="5" key="1">
    <citation type="journal article" date="2019" name="Int. J. Syst. Evol. Microbiol.">
        <title>The Global Catalogue of Microorganisms (GCM) 10K type strain sequencing project: providing services to taxonomists for standard genome sequencing and annotation.</title>
        <authorList>
            <consortium name="The Broad Institute Genomics Platform"/>
            <consortium name="The Broad Institute Genome Sequencing Center for Infectious Disease"/>
            <person name="Wu L."/>
            <person name="Ma J."/>
        </authorList>
    </citation>
    <scope>NUCLEOTIDE SEQUENCE [LARGE SCALE GENOMIC DNA]</scope>
    <source>
        <strain evidence="5">JCM 17738</strain>
    </source>
</reference>
<keyword evidence="2" id="KW-1133">Transmembrane helix</keyword>
<dbReference type="InterPro" id="IPR018911">
    <property type="entry name" value="Gmad2_Ig-like_dom"/>
</dbReference>
<evidence type="ECO:0000259" key="3">
    <source>
        <dbReference type="Pfam" id="PF10648"/>
    </source>
</evidence>
<organism evidence="4 5">
    <name type="scientific">Ornithinibacter aureus</name>
    <dbReference type="NCBI Taxonomy" id="622664"/>
    <lineage>
        <taxon>Bacteria</taxon>
        <taxon>Bacillati</taxon>
        <taxon>Actinomycetota</taxon>
        <taxon>Actinomycetes</taxon>
        <taxon>Micrococcales</taxon>
        <taxon>Intrasporangiaceae</taxon>
        <taxon>Ornithinibacter</taxon>
    </lineage>
</organism>
<feature type="transmembrane region" description="Helical" evidence="2">
    <location>
        <begin position="46"/>
        <end position="65"/>
    </location>
</feature>
<feature type="region of interest" description="Disordered" evidence="1">
    <location>
        <begin position="74"/>
        <end position="121"/>
    </location>
</feature>